<dbReference type="EMBL" id="CP071795">
    <property type="protein sequence ID" value="QTD37921.1"/>
    <property type="molecule type" value="Genomic_DNA"/>
</dbReference>
<dbReference type="Proteomes" id="UP000663935">
    <property type="component" value="Chromosome"/>
</dbReference>
<protein>
    <recommendedName>
        <fullName evidence="3">HMA domain-containing protein</fullName>
    </recommendedName>
</protein>
<evidence type="ECO:0000313" key="1">
    <source>
        <dbReference type="EMBL" id="QTD37921.1"/>
    </source>
</evidence>
<evidence type="ECO:0000313" key="2">
    <source>
        <dbReference type="Proteomes" id="UP000663935"/>
    </source>
</evidence>
<reference evidence="1 2" key="1">
    <citation type="submission" date="2021-03" db="EMBL/GenBank/DDBJ databases">
        <title>Complete genome of Polaribacter_sp.G4M1.</title>
        <authorList>
            <person name="Jeong S.W."/>
            <person name="Bae J.W."/>
        </authorList>
    </citation>
    <scope>NUCLEOTIDE SEQUENCE [LARGE SCALE GENOMIC DNA]</scope>
    <source>
        <strain evidence="1 2">G4M1</strain>
    </source>
</reference>
<sequence length="111" mass="12709">MDFKIATRRFNTVIVFLVICFMSCDKSTSKRIKVKYEKDSLVKEKLILPQRMIMYRPFADSNSIDSSLIANSSLKIYSLIDGSCVECVGSIKKWINFTKTINVSVVLNSRK</sequence>
<name>A0ABX7SY61_9FLAO</name>
<dbReference type="RefSeq" id="WP_207972073.1">
    <property type="nucleotide sequence ID" value="NZ_CP071795.1"/>
</dbReference>
<evidence type="ECO:0008006" key="3">
    <source>
        <dbReference type="Google" id="ProtNLM"/>
    </source>
</evidence>
<proteinExistence type="predicted"/>
<keyword evidence="2" id="KW-1185">Reference proteome</keyword>
<gene>
    <name evidence="1" type="ORF">JL193_01015</name>
</gene>
<organism evidence="1 2">
    <name type="scientific">Polaribacter batillariae</name>
    <dbReference type="NCBI Taxonomy" id="2808900"/>
    <lineage>
        <taxon>Bacteria</taxon>
        <taxon>Pseudomonadati</taxon>
        <taxon>Bacteroidota</taxon>
        <taxon>Flavobacteriia</taxon>
        <taxon>Flavobacteriales</taxon>
        <taxon>Flavobacteriaceae</taxon>
    </lineage>
</organism>
<accession>A0ABX7SY61</accession>